<keyword evidence="2" id="KW-1185">Reference proteome</keyword>
<feature type="chain" id="PRO_5039892162" evidence="1">
    <location>
        <begin position="21"/>
        <end position="394"/>
    </location>
</feature>
<evidence type="ECO:0000313" key="3">
    <source>
        <dbReference type="WBParaSite" id="ALUE_0001130801-mRNA-1"/>
    </source>
</evidence>
<proteinExistence type="predicted"/>
<feature type="signal peptide" evidence="1">
    <location>
        <begin position="1"/>
        <end position="20"/>
    </location>
</feature>
<reference evidence="3" key="1">
    <citation type="submission" date="2023-03" db="UniProtKB">
        <authorList>
            <consortium name="WormBaseParasite"/>
        </authorList>
    </citation>
    <scope>IDENTIFICATION</scope>
</reference>
<accession>A0A9J2PP94</accession>
<dbReference type="AlphaFoldDB" id="A0A9J2PP94"/>
<sequence length="394" mass="45036">MWRFVELTLLFGLTHYFVKGSITKCHAGGTSHVVCFVKEGMLVGDYMWARLRVAKTCMPNGFLIVQMGHITSDSASKEALATTNIVKGSAFPQWITRDKYLPRWQLRLNERRHILSERLIEYARKGQATQQKGTQQHSHAFYNDGNKILSRNFPTLTQEEYYDIKIMLLSGNEFAVFFNGEHLWTTKGVERTVWVTSFSRVNYYPNVFEIYRSVDSGYSEFVNEDIVSMESSAYLQPFIANLKPGGLPIGGSLRLELFVGSSVDVIFVTNESNLTQWRMTIFENKAVWYYPTSQYAINKSERAISIKENETIWSSLQIVNLGAEILVSVNLPFDATAEQFAKPSKSQMQKMVTKFPAEWDGDIKKIIVRTTSESPMCLLFASVTNDENEDEFMP</sequence>
<evidence type="ECO:0000313" key="2">
    <source>
        <dbReference type="Proteomes" id="UP000036681"/>
    </source>
</evidence>
<name>A0A9J2PP94_ASCLU</name>
<dbReference type="WBParaSite" id="ALUE_0001130801-mRNA-1">
    <property type="protein sequence ID" value="ALUE_0001130801-mRNA-1"/>
    <property type="gene ID" value="ALUE_0001130801"/>
</dbReference>
<dbReference type="Proteomes" id="UP000036681">
    <property type="component" value="Unplaced"/>
</dbReference>
<keyword evidence="1" id="KW-0732">Signal</keyword>
<organism evidence="2 3">
    <name type="scientific">Ascaris lumbricoides</name>
    <name type="common">Giant roundworm</name>
    <dbReference type="NCBI Taxonomy" id="6252"/>
    <lineage>
        <taxon>Eukaryota</taxon>
        <taxon>Metazoa</taxon>
        <taxon>Ecdysozoa</taxon>
        <taxon>Nematoda</taxon>
        <taxon>Chromadorea</taxon>
        <taxon>Rhabditida</taxon>
        <taxon>Spirurina</taxon>
        <taxon>Ascaridomorpha</taxon>
        <taxon>Ascaridoidea</taxon>
        <taxon>Ascarididae</taxon>
        <taxon>Ascaris</taxon>
    </lineage>
</organism>
<protein>
    <submittedName>
        <fullName evidence="3">Galectin</fullName>
    </submittedName>
</protein>
<evidence type="ECO:0000256" key="1">
    <source>
        <dbReference type="SAM" id="SignalP"/>
    </source>
</evidence>